<proteinExistence type="predicted"/>
<protein>
    <submittedName>
        <fullName evidence="1">Uncharacterized protein</fullName>
    </submittedName>
</protein>
<organism evidence="1">
    <name type="scientific">marine sediment metagenome</name>
    <dbReference type="NCBI Taxonomy" id="412755"/>
    <lineage>
        <taxon>unclassified sequences</taxon>
        <taxon>metagenomes</taxon>
        <taxon>ecological metagenomes</taxon>
    </lineage>
</organism>
<gene>
    <name evidence="1" type="ORF">S01H1_74525</name>
</gene>
<comment type="caution">
    <text evidence="1">The sequence shown here is derived from an EMBL/GenBank/DDBJ whole genome shotgun (WGS) entry which is preliminary data.</text>
</comment>
<dbReference type="AlphaFoldDB" id="X0X301"/>
<sequence length="239" mass="27986">DPKEARIVIMDNDHLGPNTTRYFKERGDVEQFYSRQQFREEYIGGKEEFDAIDDETWEQFMDTWMAGAIENDYRFHVSEDDFTFIKEEMFGDDLRIENGRARIHKSLAPEGVDPHEGIVQLPRIGYKPPDYVPLHNFDADGVWNDYYTFIDERIPQLRAEGKLDMFPAEYDDAGITNFIYETLASPGIHKSPEVHNFSSRQIMDNFENRLGRKLTEQEEQLVESTVSLKRYLPGEVVLD</sequence>
<feature type="non-terminal residue" evidence="1">
    <location>
        <position position="239"/>
    </location>
</feature>
<dbReference type="EMBL" id="BARS01049866">
    <property type="protein sequence ID" value="GAG37589.1"/>
    <property type="molecule type" value="Genomic_DNA"/>
</dbReference>
<name>X0X301_9ZZZZ</name>
<reference evidence="1" key="1">
    <citation type="journal article" date="2014" name="Front. Microbiol.">
        <title>High frequency of phylogenetically diverse reductive dehalogenase-homologous genes in deep subseafloor sedimentary metagenomes.</title>
        <authorList>
            <person name="Kawai M."/>
            <person name="Futagami T."/>
            <person name="Toyoda A."/>
            <person name="Takaki Y."/>
            <person name="Nishi S."/>
            <person name="Hori S."/>
            <person name="Arai W."/>
            <person name="Tsubouchi T."/>
            <person name="Morono Y."/>
            <person name="Uchiyama I."/>
            <person name="Ito T."/>
            <person name="Fujiyama A."/>
            <person name="Inagaki F."/>
            <person name="Takami H."/>
        </authorList>
    </citation>
    <scope>NUCLEOTIDE SEQUENCE</scope>
    <source>
        <strain evidence="1">Expedition CK06-06</strain>
    </source>
</reference>
<evidence type="ECO:0000313" key="1">
    <source>
        <dbReference type="EMBL" id="GAG37589.1"/>
    </source>
</evidence>
<accession>X0X301</accession>
<feature type="non-terminal residue" evidence="1">
    <location>
        <position position="1"/>
    </location>
</feature>